<comment type="catalytic activity">
    <reaction evidence="1 7 8">
        <text>Thiol-dependent hydrolysis of ester, thioester, amide, peptide and isopeptide bonds formed by the C-terminal Gly of ubiquitin (a 76-residue protein attached to proteins as an intracellular targeting signal).</text>
        <dbReference type="EC" id="3.4.19.12"/>
    </reaction>
</comment>
<dbReference type="GO" id="GO:0005737">
    <property type="term" value="C:cytoplasm"/>
    <property type="evidence" value="ECO:0007669"/>
    <property type="project" value="TreeGrafter"/>
</dbReference>
<feature type="site" description="Important for enzyme activity" evidence="7">
    <location>
        <position position="181"/>
    </location>
</feature>
<dbReference type="GO" id="GO:0004843">
    <property type="term" value="F:cysteine-type deubiquitinase activity"/>
    <property type="evidence" value="ECO:0007669"/>
    <property type="project" value="UniProtKB-UniRule"/>
</dbReference>
<organism evidence="10 11">
    <name type="scientific">Umbelopsis ramanniana AG</name>
    <dbReference type="NCBI Taxonomy" id="1314678"/>
    <lineage>
        <taxon>Eukaryota</taxon>
        <taxon>Fungi</taxon>
        <taxon>Fungi incertae sedis</taxon>
        <taxon>Mucoromycota</taxon>
        <taxon>Mucoromycotina</taxon>
        <taxon>Umbelopsidomycetes</taxon>
        <taxon>Umbelopsidales</taxon>
        <taxon>Umbelopsidaceae</taxon>
        <taxon>Umbelopsis</taxon>
    </lineage>
</organism>
<name>A0AAD5EH94_UMBRA</name>
<dbReference type="InterPro" id="IPR036959">
    <property type="entry name" value="Peptidase_C12_UCH_sf"/>
</dbReference>
<comment type="caution">
    <text evidence="10">The sequence shown here is derived from an EMBL/GenBank/DDBJ whole genome shotgun (WGS) entry which is preliminary data.</text>
</comment>
<evidence type="ECO:0000256" key="5">
    <source>
        <dbReference type="ARBA" id="ARBA00022801"/>
    </source>
</evidence>
<proteinExistence type="inferred from homology"/>
<sequence length="414" mass="47384">MEAQTRSSSGWLEPDISPGTLTELCKKLGAKGVQVEELMSADTETLDFISPVFGFTFLVHYTPNKYHKDDMVVVGGDIYFANQLVNNACSTQAILSILLNCDDMLDIGDDLRSFRDSTKEYSPLLKGSAIRDDSNIRSAHNSLAKHQDTVDEAAKSSDTDEDTMFHYVSYVPVSGYIWELDGLKRGPGRIAPLADKSWLDVAGPELQRKMELYSKSRINFTLLAVIKSRELVYEDRLRSKRRLKLAIETKLDTLDTEWRSKCNFDQWEEEFHFTISEIQKQYQSDTMSKPTRDVIEDLAVLGNSPDPSKIEGWSVPSSTPSSLRTKEEQAFQENMAYVAESHDPRLMIDMWLQIQEDCVRLHEAIAQEEEKMTNRQRESSLRHRPYSEFINAFLAKLHQQGHLHRMLSQPFPTE</sequence>
<keyword evidence="4 7" id="KW-0833">Ubl conjugation pathway</keyword>
<evidence type="ECO:0000256" key="6">
    <source>
        <dbReference type="ARBA" id="ARBA00022807"/>
    </source>
</evidence>
<feature type="active site" description="Proton donor" evidence="7">
    <location>
        <position position="166"/>
    </location>
</feature>
<dbReference type="PRINTS" id="PR00707">
    <property type="entry name" value="UBCTHYDRLASE"/>
</dbReference>
<dbReference type="AlphaFoldDB" id="A0AAD5EH94"/>
<dbReference type="PANTHER" id="PTHR10589:SF16">
    <property type="entry name" value="UBIQUITIN CARBOXYL-TERMINAL HYDROLASE ISOZYME L5"/>
    <property type="match status" value="1"/>
</dbReference>
<comment type="similarity">
    <text evidence="2 7 8">Belongs to the peptidase C12 family.</text>
</comment>
<evidence type="ECO:0000256" key="3">
    <source>
        <dbReference type="ARBA" id="ARBA00022670"/>
    </source>
</evidence>
<feature type="domain" description="UCH catalytic" evidence="9">
    <location>
        <begin position="10"/>
        <end position="227"/>
    </location>
</feature>
<keyword evidence="11" id="KW-1185">Reference proteome</keyword>
<feature type="active site" description="Nucleophile" evidence="7">
    <location>
        <position position="89"/>
    </location>
</feature>
<dbReference type="GO" id="GO:0016579">
    <property type="term" value="P:protein deubiquitination"/>
    <property type="evidence" value="ECO:0007669"/>
    <property type="project" value="TreeGrafter"/>
</dbReference>
<reference evidence="10" key="1">
    <citation type="submission" date="2021-06" db="EMBL/GenBank/DDBJ databases">
        <authorList>
            <consortium name="DOE Joint Genome Institute"/>
            <person name="Mondo S.J."/>
            <person name="Amses K.R."/>
            <person name="Simmons D.R."/>
            <person name="Longcore J.E."/>
            <person name="Seto K."/>
            <person name="Alves G.H."/>
            <person name="Bonds A.E."/>
            <person name="Quandt C.A."/>
            <person name="Davis W.J."/>
            <person name="Chang Y."/>
            <person name="Letcher P.M."/>
            <person name="Powell M.J."/>
            <person name="Kuo A."/>
            <person name="Labutti K."/>
            <person name="Pangilinan J."/>
            <person name="Andreopoulos W."/>
            <person name="Tritt A."/>
            <person name="Riley R."/>
            <person name="Hundley H."/>
            <person name="Johnson J."/>
            <person name="Lipzen A."/>
            <person name="Barry K."/>
            <person name="Berbee M.L."/>
            <person name="Buchler N.E."/>
            <person name="Grigoriev I.V."/>
            <person name="Spatafora J.W."/>
            <person name="Stajich J.E."/>
            <person name="James T.Y."/>
        </authorList>
    </citation>
    <scope>NUCLEOTIDE SEQUENCE</scope>
    <source>
        <strain evidence="10">AG</strain>
    </source>
</reference>
<evidence type="ECO:0000313" key="10">
    <source>
        <dbReference type="EMBL" id="KAI8583836.1"/>
    </source>
</evidence>
<dbReference type="EMBL" id="MU620894">
    <property type="protein sequence ID" value="KAI8583836.1"/>
    <property type="molecule type" value="Genomic_DNA"/>
</dbReference>
<keyword evidence="6 7" id="KW-0788">Thiol protease</keyword>
<keyword evidence="3 7" id="KW-0645">Protease</keyword>
<protein>
    <recommendedName>
        <fullName evidence="8">Ubiquitin carboxyl-terminal hydrolase</fullName>
        <ecNumber evidence="8">3.4.19.12</ecNumber>
    </recommendedName>
</protein>
<evidence type="ECO:0000259" key="9">
    <source>
        <dbReference type="PROSITE" id="PS52048"/>
    </source>
</evidence>
<dbReference type="EC" id="3.4.19.12" evidence="8"/>
<dbReference type="PANTHER" id="PTHR10589">
    <property type="entry name" value="UBIQUITIN CARBOXYL-TERMINAL HYDROLASE"/>
    <property type="match status" value="1"/>
</dbReference>
<evidence type="ECO:0000256" key="7">
    <source>
        <dbReference type="PROSITE-ProRule" id="PRU01393"/>
    </source>
</evidence>
<accession>A0AAD5EH94</accession>
<dbReference type="Pfam" id="PF01088">
    <property type="entry name" value="Peptidase_C12"/>
    <property type="match status" value="1"/>
</dbReference>
<reference evidence="10" key="2">
    <citation type="journal article" date="2022" name="Proc. Natl. Acad. Sci. U.S.A.">
        <title>Diploid-dominant life cycles characterize the early evolution of Fungi.</title>
        <authorList>
            <person name="Amses K.R."/>
            <person name="Simmons D.R."/>
            <person name="Longcore J.E."/>
            <person name="Mondo S.J."/>
            <person name="Seto K."/>
            <person name="Jeronimo G.H."/>
            <person name="Bonds A.E."/>
            <person name="Quandt C.A."/>
            <person name="Davis W.J."/>
            <person name="Chang Y."/>
            <person name="Federici B.A."/>
            <person name="Kuo A."/>
            <person name="LaButti K."/>
            <person name="Pangilinan J."/>
            <person name="Andreopoulos W."/>
            <person name="Tritt A."/>
            <person name="Riley R."/>
            <person name="Hundley H."/>
            <person name="Johnson J."/>
            <person name="Lipzen A."/>
            <person name="Barry K."/>
            <person name="Lang B.F."/>
            <person name="Cuomo C.A."/>
            <person name="Buchler N.E."/>
            <person name="Grigoriev I.V."/>
            <person name="Spatafora J.W."/>
            <person name="Stajich J.E."/>
            <person name="James T.Y."/>
        </authorList>
    </citation>
    <scope>NUCLEOTIDE SEQUENCE</scope>
    <source>
        <strain evidence="10">AG</strain>
    </source>
</reference>
<dbReference type="InterPro" id="IPR038765">
    <property type="entry name" value="Papain-like_cys_pep_sf"/>
</dbReference>
<keyword evidence="5 7" id="KW-0378">Hydrolase</keyword>
<evidence type="ECO:0000313" key="11">
    <source>
        <dbReference type="Proteomes" id="UP001206595"/>
    </source>
</evidence>
<dbReference type="SUPFAM" id="SSF54001">
    <property type="entry name" value="Cysteine proteinases"/>
    <property type="match status" value="1"/>
</dbReference>
<gene>
    <name evidence="10" type="ORF">K450DRAFT_220211</name>
</gene>
<dbReference type="InterPro" id="IPR001578">
    <property type="entry name" value="Peptidase_C12_UCH"/>
</dbReference>
<dbReference type="Gene3D" id="3.40.532.10">
    <property type="entry name" value="Peptidase C12, ubiquitin carboxyl-terminal hydrolase"/>
    <property type="match status" value="1"/>
</dbReference>
<dbReference type="Proteomes" id="UP001206595">
    <property type="component" value="Unassembled WGS sequence"/>
</dbReference>
<dbReference type="PROSITE" id="PS52048">
    <property type="entry name" value="UCH_DOMAIN"/>
    <property type="match status" value="1"/>
</dbReference>
<dbReference type="RefSeq" id="XP_051448840.1">
    <property type="nucleotide sequence ID" value="XM_051585510.1"/>
</dbReference>
<dbReference type="GO" id="GO:0006511">
    <property type="term" value="P:ubiquitin-dependent protein catabolic process"/>
    <property type="evidence" value="ECO:0007669"/>
    <property type="project" value="UniProtKB-UniRule"/>
</dbReference>
<evidence type="ECO:0000256" key="2">
    <source>
        <dbReference type="ARBA" id="ARBA00009326"/>
    </source>
</evidence>
<evidence type="ECO:0000256" key="1">
    <source>
        <dbReference type="ARBA" id="ARBA00000707"/>
    </source>
</evidence>
<feature type="site" description="Transition state stabilizer" evidence="7">
    <location>
        <position position="83"/>
    </location>
</feature>
<evidence type="ECO:0000256" key="8">
    <source>
        <dbReference type="RuleBase" id="RU361215"/>
    </source>
</evidence>
<evidence type="ECO:0000256" key="4">
    <source>
        <dbReference type="ARBA" id="ARBA00022786"/>
    </source>
</evidence>
<dbReference type="GeneID" id="75910858"/>